<dbReference type="Pfam" id="PF00294">
    <property type="entry name" value="PfkB"/>
    <property type="match status" value="1"/>
</dbReference>
<dbReference type="InterPro" id="IPR050306">
    <property type="entry name" value="PfkB_Carbo_kinase"/>
</dbReference>
<keyword evidence="4 6" id="KW-0418">Kinase</keyword>
<dbReference type="PANTHER" id="PTHR43085">
    <property type="entry name" value="HEXOKINASE FAMILY MEMBER"/>
    <property type="match status" value="1"/>
</dbReference>
<keyword evidence="3" id="KW-0547">Nucleotide-binding</keyword>
<evidence type="ECO:0000313" key="9">
    <source>
        <dbReference type="Proteomes" id="UP000268615"/>
    </source>
</evidence>
<dbReference type="Gene3D" id="3.40.1190.20">
    <property type="match status" value="1"/>
</dbReference>
<dbReference type="NCBIfam" id="NF006957">
    <property type="entry name" value="PRK09434.1"/>
    <property type="match status" value="1"/>
</dbReference>
<dbReference type="RefSeq" id="WP_124024879.1">
    <property type="nucleotide sequence ID" value="NZ_RPOH01000064.1"/>
</dbReference>
<dbReference type="OrthoDB" id="9779730at2"/>
<dbReference type="InterPro" id="IPR029056">
    <property type="entry name" value="Ribokinase-like"/>
</dbReference>
<evidence type="ECO:0000256" key="6">
    <source>
        <dbReference type="RuleBase" id="RU003704"/>
    </source>
</evidence>
<dbReference type="PROSITE" id="PS00584">
    <property type="entry name" value="PFKB_KINASES_2"/>
    <property type="match status" value="1"/>
</dbReference>
<evidence type="ECO:0000313" key="8">
    <source>
        <dbReference type="EMBL" id="RPH24147.1"/>
    </source>
</evidence>
<gene>
    <name evidence="8" type="ORF">EHN07_14910</name>
</gene>
<keyword evidence="5" id="KW-0067">ATP-binding</keyword>
<accession>A0A3N5DAB4</accession>
<organism evidence="8 9">
    <name type="scientific">Buttiauxella warmboldiae</name>
    <dbReference type="NCBI Taxonomy" id="82993"/>
    <lineage>
        <taxon>Bacteria</taxon>
        <taxon>Pseudomonadati</taxon>
        <taxon>Pseudomonadota</taxon>
        <taxon>Gammaproteobacteria</taxon>
        <taxon>Enterobacterales</taxon>
        <taxon>Enterobacteriaceae</taxon>
        <taxon>Buttiauxella</taxon>
    </lineage>
</organism>
<protein>
    <submittedName>
        <fullName evidence="8">Aminoimidazole riboside kinase</fullName>
    </submittedName>
</protein>
<evidence type="ECO:0000259" key="7">
    <source>
        <dbReference type="Pfam" id="PF00294"/>
    </source>
</evidence>
<dbReference type="GO" id="GO:0005524">
    <property type="term" value="F:ATP binding"/>
    <property type="evidence" value="ECO:0007669"/>
    <property type="project" value="UniProtKB-KW"/>
</dbReference>
<dbReference type="Proteomes" id="UP000268615">
    <property type="component" value="Unassembled WGS sequence"/>
</dbReference>
<reference evidence="8 9" key="1">
    <citation type="submission" date="2018-11" db="EMBL/GenBank/DDBJ databases">
        <title>Draft genome sequence of Buttiauxella warmboldiae CCUG 35512.</title>
        <authorList>
            <person name="Salva-Serra F."/>
            <person name="Marathe N."/>
            <person name="Moore E."/>
            <person name="Svensson L."/>
            <person name="Engstrom-Jakobsson H."/>
        </authorList>
    </citation>
    <scope>NUCLEOTIDE SEQUENCE [LARGE SCALE GENOMIC DNA]</scope>
    <source>
        <strain evidence="8 9">CCUG 35512</strain>
    </source>
</reference>
<evidence type="ECO:0000256" key="2">
    <source>
        <dbReference type="ARBA" id="ARBA00022679"/>
    </source>
</evidence>
<dbReference type="InterPro" id="IPR002173">
    <property type="entry name" value="Carboh/pur_kinase_PfkB_CS"/>
</dbReference>
<dbReference type="InterPro" id="IPR011611">
    <property type="entry name" value="PfkB_dom"/>
</dbReference>
<dbReference type="PRINTS" id="PR00990">
    <property type="entry name" value="RIBOKINASE"/>
</dbReference>
<dbReference type="GO" id="GO:0006000">
    <property type="term" value="P:fructose metabolic process"/>
    <property type="evidence" value="ECO:0007669"/>
    <property type="project" value="UniProtKB-ARBA"/>
</dbReference>
<feature type="domain" description="Carbohydrate kinase PfkB" evidence="7">
    <location>
        <begin position="23"/>
        <end position="298"/>
    </location>
</feature>
<dbReference type="GO" id="GO:0008865">
    <property type="term" value="F:fructokinase activity"/>
    <property type="evidence" value="ECO:0007669"/>
    <property type="project" value="UniProtKB-ARBA"/>
</dbReference>
<dbReference type="SUPFAM" id="SSF53613">
    <property type="entry name" value="Ribokinase-like"/>
    <property type="match status" value="1"/>
</dbReference>
<dbReference type="CDD" id="cd01167">
    <property type="entry name" value="bac_FRK"/>
    <property type="match status" value="1"/>
</dbReference>
<dbReference type="EMBL" id="RPOH01000064">
    <property type="protein sequence ID" value="RPH24147.1"/>
    <property type="molecule type" value="Genomic_DNA"/>
</dbReference>
<evidence type="ECO:0000256" key="5">
    <source>
        <dbReference type="ARBA" id="ARBA00022840"/>
    </source>
</evidence>
<evidence type="ECO:0000256" key="4">
    <source>
        <dbReference type="ARBA" id="ARBA00022777"/>
    </source>
</evidence>
<keyword evidence="9" id="KW-1185">Reference proteome</keyword>
<name>A0A3N5DAB4_9ENTR</name>
<sequence length="318" mass="33923">MNTLNRVWVTGDASVDLVPGTKDTYLKCPGGASANVAVCVARLGGNCGFIGCLGDDDAGHFLQQTLRQNGVDVSSLRIDPRQTTAVLIVNLAPDGERSFTYLVHPGAHTFVSVQDLPAFSPGEWFYFSSIGLSDSPAREACLEGASRMRATGGHVMFDVNLRISMWRDRQEIMPLCAEAISLASICKVSADELCWMGQVERWQDARDLIRDLGCGTVLITLGKAGALLLTPDGEYAFPAPDVHAVDTTGAGDAFVGGLLYTLSRQTSWDHSLLTEATVNANACGAMAVTAKGAMTALPYPDRLAAFRASHPQNENVKA</sequence>
<dbReference type="AlphaFoldDB" id="A0A3N5DAB4"/>
<evidence type="ECO:0000256" key="1">
    <source>
        <dbReference type="ARBA" id="ARBA00010688"/>
    </source>
</evidence>
<evidence type="ECO:0000256" key="3">
    <source>
        <dbReference type="ARBA" id="ARBA00022741"/>
    </source>
</evidence>
<keyword evidence="2 6" id="KW-0808">Transferase</keyword>
<comment type="caution">
    <text evidence="8">The sequence shown here is derived from an EMBL/GenBank/DDBJ whole genome shotgun (WGS) entry which is preliminary data.</text>
</comment>
<dbReference type="PANTHER" id="PTHR43085:SF1">
    <property type="entry name" value="PSEUDOURIDINE KINASE-RELATED"/>
    <property type="match status" value="1"/>
</dbReference>
<comment type="similarity">
    <text evidence="1 6">Belongs to the carbohydrate kinase PfkB family.</text>
</comment>
<dbReference type="InterPro" id="IPR002139">
    <property type="entry name" value="Ribo/fructo_kinase"/>
</dbReference>
<proteinExistence type="inferred from homology"/>